<keyword evidence="2" id="KW-0732">Signal</keyword>
<proteinExistence type="inferred from homology"/>
<comment type="similarity">
    <text evidence="1 7">Belongs to the peptidase S11 family.</text>
</comment>
<dbReference type="Pfam" id="PF00768">
    <property type="entry name" value="Peptidase_S11"/>
    <property type="match status" value="1"/>
</dbReference>
<evidence type="ECO:0000256" key="5">
    <source>
        <dbReference type="ARBA" id="ARBA00022984"/>
    </source>
</evidence>
<keyword evidence="9" id="KW-0121">Carboxypeptidase</keyword>
<dbReference type="InterPro" id="IPR018044">
    <property type="entry name" value="Peptidase_S11"/>
</dbReference>
<feature type="domain" description="Peptidase S11 D-alanyl-D-alanine carboxypeptidase A N-terminal" evidence="8">
    <location>
        <begin position="61"/>
        <end position="281"/>
    </location>
</feature>
<dbReference type="EMBL" id="FNWT01000007">
    <property type="protein sequence ID" value="SEH60964.1"/>
    <property type="molecule type" value="Genomic_DNA"/>
</dbReference>
<keyword evidence="9" id="KW-0645">Protease</keyword>
<dbReference type="PANTHER" id="PTHR21581:SF6">
    <property type="entry name" value="TRAFFICKING PROTEIN PARTICLE COMPLEX SUBUNIT 12"/>
    <property type="match status" value="1"/>
</dbReference>
<dbReference type="Proteomes" id="UP000199135">
    <property type="component" value="Unassembled WGS sequence"/>
</dbReference>
<keyword evidence="3" id="KW-0378">Hydrolase</keyword>
<evidence type="ECO:0000259" key="8">
    <source>
        <dbReference type="Pfam" id="PF00768"/>
    </source>
</evidence>
<accession>A0A1H6JFC9</accession>
<evidence type="ECO:0000256" key="4">
    <source>
        <dbReference type="ARBA" id="ARBA00022960"/>
    </source>
</evidence>
<reference evidence="9 10" key="1">
    <citation type="submission" date="2016-10" db="EMBL/GenBank/DDBJ databases">
        <authorList>
            <person name="Varghese N."/>
            <person name="Submissions S."/>
        </authorList>
    </citation>
    <scope>NUCLEOTIDE SEQUENCE [LARGE SCALE GENOMIC DNA]</scope>
    <source>
        <strain evidence="9 10">WCP15</strain>
    </source>
</reference>
<dbReference type="InterPro" id="IPR012338">
    <property type="entry name" value="Beta-lactam/transpept-like"/>
</dbReference>
<evidence type="ECO:0000256" key="3">
    <source>
        <dbReference type="ARBA" id="ARBA00022801"/>
    </source>
</evidence>
<organism evidence="9 10">
    <name type="scientific">Parafannyhessea umbonata</name>
    <dbReference type="NCBI Taxonomy" id="604330"/>
    <lineage>
        <taxon>Bacteria</taxon>
        <taxon>Bacillati</taxon>
        <taxon>Actinomycetota</taxon>
        <taxon>Coriobacteriia</taxon>
        <taxon>Coriobacteriales</taxon>
        <taxon>Atopobiaceae</taxon>
        <taxon>Parafannyhessea</taxon>
    </lineage>
</organism>
<sequence length="409" mass="43747">MSFSTCLAVRGIHGSSDSRVCRRVALLTAFVVLVAFLFIVAMPVRALAADANDGENGPHPAEAQAWEIIDQDGNVLSSHNAQAQMPMASITKIMTAMVALDSGISLDTPVTIPDGLSFQADAQLCGFKPGETPTLRDLIMGMLVYSGNDAASYIAIAVAGSEDAFAELMNAKAAQLGMTNTHFVNPHGLEADGHYSCAHDLAIMGRYALENYPLIAQAVTTHSVTLTVGGQPKTFQSTDDLMGSYAGLCGIKTGAVESGTTFLGSSRRHGIQTFSCVLGCKTHEGRFSDTAILMDWVYDSYMKGVTFTRKSWPIRLSTYSLGFWGKVVTTSQSDARGRYLPGSRITYSCTLAKSTLADANGPTGYASWYQNGRPLAYATYSTGRVITNVSSFNVFALPLFYDMTELTAA</sequence>
<keyword evidence="6" id="KW-0961">Cell wall biogenesis/degradation</keyword>
<dbReference type="Gene3D" id="3.40.710.10">
    <property type="entry name" value="DD-peptidase/beta-lactamase superfamily"/>
    <property type="match status" value="1"/>
</dbReference>
<keyword evidence="10" id="KW-1185">Reference proteome</keyword>
<dbReference type="InterPro" id="IPR001967">
    <property type="entry name" value="Peptidase_S11_N"/>
</dbReference>
<evidence type="ECO:0000256" key="1">
    <source>
        <dbReference type="ARBA" id="ARBA00007164"/>
    </source>
</evidence>
<evidence type="ECO:0000313" key="10">
    <source>
        <dbReference type="Proteomes" id="UP000199135"/>
    </source>
</evidence>
<dbReference type="PRINTS" id="PR00725">
    <property type="entry name" value="DADACBPTASE1"/>
</dbReference>
<dbReference type="PANTHER" id="PTHR21581">
    <property type="entry name" value="D-ALANYL-D-ALANINE CARBOXYPEPTIDASE"/>
    <property type="match status" value="1"/>
</dbReference>
<name>A0A1H6JFC9_9ACTN</name>
<keyword evidence="5" id="KW-0573">Peptidoglycan synthesis</keyword>
<evidence type="ECO:0000313" key="9">
    <source>
        <dbReference type="EMBL" id="SEH60964.1"/>
    </source>
</evidence>
<comment type="caution">
    <text evidence="9">The sequence shown here is derived from an EMBL/GenBank/DDBJ whole genome shotgun (WGS) entry which is preliminary data.</text>
</comment>
<dbReference type="RefSeq" id="WP_078687657.1">
    <property type="nucleotide sequence ID" value="NZ_FNWT01000007.1"/>
</dbReference>
<dbReference type="SUPFAM" id="SSF56601">
    <property type="entry name" value="beta-lactamase/transpeptidase-like"/>
    <property type="match status" value="1"/>
</dbReference>
<keyword evidence="4" id="KW-0133">Cell shape</keyword>
<protein>
    <submittedName>
        <fullName evidence="9">D-alanyl-D-alanine carboxypeptidase (Penicillin-binding protein 5/6)</fullName>
    </submittedName>
</protein>
<evidence type="ECO:0000256" key="2">
    <source>
        <dbReference type="ARBA" id="ARBA00022729"/>
    </source>
</evidence>
<evidence type="ECO:0000256" key="6">
    <source>
        <dbReference type="ARBA" id="ARBA00023316"/>
    </source>
</evidence>
<dbReference type="GO" id="GO:0004180">
    <property type="term" value="F:carboxypeptidase activity"/>
    <property type="evidence" value="ECO:0007669"/>
    <property type="project" value="UniProtKB-KW"/>
</dbReference>
<evidence type="ECO:0000256" key="7">
    <source>
        <dbReference type="RuleBase" id="RU004016"/>
    </source>
</evidence>
<gene>
    <name evidence="9" type="ORF">SAMN05216447_10740</name>
</gene>